<dbReference type="PANTHER" id="PTHR14963:SF7">
    <property type="entry name" value="RHO GTPASE-ACTIVATING PROTEIN 19"/>
    <property type="match status" value="1"/>
</dbReference>
<dbReference type="PROSITE" id="PS50238">
    <property type="entry name" value="RHOGAP"/>
    <property type="match status" value="1"/>
</dbReference>
<evidence type="ECO:0000256" key="1">
    <source>
        <dbReference type="ARBA" id="ARBA00022468"/>
    </source>
</evidence>
<dbReference type="GO" id="GO:0005096">
    <property type="term" value="F:GTPase activator activity"/>
    <property type="evidence" value="ECO:0007669"/>
    <property type="project" value="UniProtKB-KW"/>
</dbReference>
<evidence type="ECO:0000256" key="3">
    <source>
        <dbReference type="ARBA" id="ARBA00070235"/>
    </source>
</evidence>
<dbReference type="InterPro" id="IPR008936">
    <property type="entry name" value="Rho_GTPase_activation_prot"/>
</dbReference>
<dbReference type="PANTHER" id="PTHR14963">
    <property type="entry name" value="RHO GTPASE ACTIVATING PROTEIN 18,19-RELATED"/>
    <property type="match status" value="1"/>
</dbReference>
<evidence type="ECO:0000256" key="4">
    <source>
        <dbReference type="ARBA" id="ARBA00083391"/>
    </source>
</evidence>
<proteinExistence type="predicted"/>
<dbReference type="Pfam" id="PF00620">
    <property type="entry name" value="RhoGAP"/>
    <property type="match status" value="1"/>
</dbReference>
<dbReference type="AlphaFoldDB" id="A0AA41SUJ4"/>
<dbReference type="InterPro" id="IPR000198">
    <property type="entry name" value="RhoGAP_dom"/>
</dbReference>
<gene>
    <name evidence="7" type="ORF">SUZIE_128470</name>
</gene>
<comment type="function">
    <text evidence="2">GTPase activator for the Rho-type GTPases by converting them to an inactive GDP-bound state.</text>
</comment>
<comment type="caution">
    <text evidence="7">The sequence shown here is derived from an EMBL/GenBank/DDBJ whole genome shotgun (WGS) entry which is preliminary data.</text>
</comment>
<protein>
    <recommendedName>
        <fullName evidence="3">Rho GTPase-activating protein 19</fullName>
    </recommendedName>
    <alternativeName>
        <fullName evidence="4">Rho-type GTPase-activating protein 19</fullName>
    </alternativeName>
</protein>
<sequence length="407" mass="46448">MIPAKSLLSFFFSDAICNFVICNDSSLRGQPIIFNPDFFVEKLRHEKPEVFTELVVSNITRLIDLPGTELAQLMGEVDLKLPGGVGPASGFFRSLMSLKRKDLRVEGLFRVPGNSVRQQILRDALNNGTDIDLESGEFHSNDVATLLKMFLGELPEPLLTHKHFHAHLKIADLMQFDDKGNKTNIPDKERQIEALQLLFLILPPPNRNLLKLLLDLLYQTAKKQDKNKMSAYNLALMFAPHVLWPKNVTANDLQENITKLNDGMAFMIKHSQKLFKAPAYIRECARLHYLGSRTQVSKDDLDLTASCHAKSFQLAKSQKRNRIDSSSHQEETQQRTEEALRELFQHVHNMPESAKKKQLIRQFQKQSLTQTPGREPSTPRVQKRARSRSFSGLIKVGMLCCLFQYQL</sequence>
<dbReference type="InterPro" id="IPR047941">
    <property type="entry name" value="ARHGAP19_RhoGAP"/>
</dbReference>
<dbReference type="Proteomes" id="UP001166674">
    <property type="component" value="Unassembled WGS sequence"/>
</dbReference>
<dbReference type="FunFam" id="1.10.555.10:FF:000022">
    <property type="entry name" value="rho GTPase-activating protein 19"/>
    <property type="match status" value="1"/>
</dbReference>
<dbReference type="GO" id="GO:0007165">
    <property type="term" value="P:signal transduction"/>
    <property type="evidence" value="ECO:0007669"/>
    <property type="project" value="InterPro"/>
</dbReference>
<evidence type="ECO:0000313" key="7">
    <source>
        <dbReference type="EMBL" id="MBZ3874544.1"/>
    </source>
</evidence>
<feature type="region of interest" description="Disordered" evidence="5">
    <location>
        <begin position="365"/>
        <end position="387"/>
    </location>
</feature>
<dbReference type="CDD" id="cd04392">
    <property type="entry name" value="RhoGAP_ARHGAP19"/>
    <property type="match status" value="1"/>
</dbReference>
<dbReference type="GO" id="GO:0051056">
    <property type="term" value="P:regulation of small GTPase mediated signal transduction"/>
    <property type="evidence" value="ECO:0007669"/>
    <property type="project" value="TreeGrafter"/>
</dbReference>
<accession>A0AA41SUJ4</accession>
<organism evidence="7 8">
    <name type="scientific">Sciurus carolinensis</name>
    <name type="common">Eastern gray squirrel</name>
    <dbReference type="NCBI Taxonomy" id="30640"/>
    <lineage>
        <taxon>Eukaryota</taxon>
        <taxon>Metazoa</taxon>
        <taxon>Chordata</taxon>
        <taxon>Craniata</taxon>
        <taxon>Vertebrata</taxon>
        <taxon>Euteleostomi</taxon>
        <taxon>Mammalia</taxon>
        <taxon>Eutheria</taxon>
        <taxon>Euarchontoglires</taxon>
        <taxon>Glires</taxon>
        <taxon>Rodentia</taxon>
        <taxon>Sciuromorpha</taxon>
        <taxon>Sciuridae</taxon>
        <taxon>Sciurinae</taxon>
        <taxon>Sciurini</taxon>
        <taxon>Sciurus</taxon>
    </lineage>
</organism>
<evidence type="ECO:0000313" key="8">
    <source>
        <dbReference type="Proteomes" id="UP001166674"/>
    </source>
</evidence>
<feature type="domain" description="Rho-GAP" evidence="6">
    <location>
        <begin position="68"/>
        <end position="275"/>
    </location>
</feature>
<name>A0AA41SUJ4_SCICA</name>
<evidence type="ECO:0000259" key="6">
    <source>
        <dbReference type="PROSITE" id="PS50238"/>
    </source>
</evidence>
<keyword evidence="1" id="KW-0343">GTPase activation</keyword>
<dbReference type="SMART" id="SM00324">
    <property type="entry name" value="RhoGAP"/>
    <property type="match status" value="1"/>
</dbReference>
<dbReference type="EMBL" id="JAATJV010231900">
    <property type="protein sequence ID" value="MBZ3874544.1"/>
    <property type="molecule type" value="Genomic_DNA"/>
</dbReference>
<dbReference type="SUPFAM" id="SSF48350">
    <property type="entry name" value="GTPase activation domain, GAP"/>
    <property type="match status" value="1"/>
</dbReference>
<reference evidence="7" key="1">
    <citation type="submission" date="2020-03" db="EMBL/GenBank/DDBJ databases">
        <title>Studies in the Genomics of Life Span.</title>
        <authorList>
            <person name="Glass D."/>
        </authorList>
    </citation>
    <scope>NUCLEOTIDE SEQUENCE</scope>
    <source>
        <strain evidence="7">SUZIE</strain>
        <tissue evidence="7">Muscle</tissue>
    </source>
</reference>
<keyword evidence="8" id="KW-1185">Reference proteome</keyword>
<dbReference type="GO" id="GO:0005737">
    <property type="term" value="C:cytoplasm"/>
    <property type="evidence" value="ECO:0007669"/>
    <property type="project" value="TreeGrafter"/>
</dbReference>
<dbReference type="Gene3D" id="1.10.555.10">
    <property type="entry name" value="Rho GTPase activation protein"/>
    <property type="match status" value="1"/>
</dbReference>
<evidence type="ECO:0000256" key="5">
    <source>
        <dbReference type="SAM" id="MobiDB-lite"/>
    </source>
</evidence>
<evidence type="ECO:0000256" key="2">
    <source>
        <dbReference type="ARBA" id="ARBA00055252"/>
    </source>
</evidence>